<feature type="domain" description="PDZ" evidence="1">
    <location>
        <begin position="21"/>
        <end position="61"/>
    </location>
</feature>
<dbReference type="PANTHER" id="PTHR19964:SF92">
    <property type="entry name" value="PATJ HOMOLOG"/>
    <property type="match status" value="1"/>
</dbReference>
<protein>
    <recommendedName>
        <fullName evidence="1">PDZ domain-containing protein</fullName>
    </recommendedName>
</protein>
<dbReference type="InterPro" id="IPR001478">
    <property type="entry name" value="PDZ"/>
</dbReference>
<organism evidence="2 3">
    <name type="scientific">Strongylus vulgaris</name>
    <name type="common">Blood worm</name>
    <dbReference type="NCBI Taxonomy" id="40348"/>
    <lineage>
        <taxon>Eukaryota</taxon>
        <taxon>Metazoa</taxon>
        <taxon>Ecdysozoa</taxon>
        <taxon>Nematoda</taxon>
        <taxon>Chromadorea</taxon>
        <taxon>Rhabditida</taxon>
        <taxon>Rhabditina</taxon>
        <taxon>Rhabditomorpha</taxon>
        <taxon>Strongyloidea</taxon>
        <taxon>Strongylidae</taxon>
        <taxon>Strongylus</taxon>
    </lineage>
</organism>
<dbReference type="PANTHER" id="PTHR19964">
    <property type="entry name" value="MULTIPLE PDZ DOMAIN PROTEIN"/>
    <property type="match status" value="1"/>
</dbReference>
<dbReference type="Gene3D" id="2.30.42.10">
    <property type="match status" value="1"/>
</dbReference>
<proteinExistence type="predicted"/>
<dbReference type="SUPFAM" id="SSF50156">
    <property type="entry name" value="PDZ domain-like"/>
    <property type="match status" value="1"/>
</dbReference>
<dbReference type="EMBL" id="UYYB01137380">
    <property type="protein sequence ID" value="VDM85206.1"/>
    <property type="molecule type" value="Genomic_DNA"/>
</dbReference>
<gene>
    <name evidence="2" type="ORF">SVUK_LOCUS20204</name>
</gene>
<name>A0A3P7JP60_STRVU</name>
<dbReference type="InterPro" id="IPR036034">
    <property type="entry name" value="PDZ_sf"/>
</dbReference>
<accession>A0A3P7JP60</accession>
<evidence type="ECO:0000313" key="2">
    <source>
        <dbReference type="EMBL" id="VDM85206.1"/>
    </source>
</evidence>
<evidence type="ECO:0000313" key="3">
    <source>
        <dbReference type="Proteomes" id="UP000270094"/>
    </source>
</evidence>
<dbReference type="AlphaFoldDB" id="A0A3P7JP60"/>
<evidence type="ECO:0000259" key="1">
    <source>
        <dbReference type="PROSITE" id="PS50106"/>
    </source>
</evidence>
<dbReference type="Proteomes" id="UP000270094">
    <property type="component" value="Unassembled WGS sequence"/>
</dbReference>
<dbReference type="PROSITE" id="PS50106">
    <property type="entry name" value="PDZ"/>
    <property type="match status" value="1"/>
</dbReference>
<sequence length="61" mass="6103">MILGGIIAVSYAYGTKTEKLSTEGGGLGFGIVGGTSTGVVVKTILPGSPADKVGDFLIFLK</sequence>
<dbReference type="InterPro" id="IPR051342">
    <property type="entry name" value="PDZ_scaffold"/>
</dbReference>
<keyword evidence="3" id="KW-1185">Reference proteome</keyword>
<reference evidence="2 3" key="1">
    <citation type="submission" date="2018-11" db="EMBL/GenBank/DDBJ databases">
        <authorList>
            <consortium name="Pathogen Informatics"/>
        </authorList>
    </citation>
    <scope>NUCLEOTIDE SEQUENCE [LARGE SCALE GENOMIC DNA]</scope>
</reference>